<organism evidence="2">
    <name type="scientific">marine sediment metagenome</name>
    <dbReference type="NCBI Taxonomy" id="412755"/>
    <lineage>
        <taxon>unclassified sequences</taxon>
        <taxon>metagenomes</taxon>
        <taxon>ecological metagenomes</taxon>
    </lineage>
</organism>
<dbReference type="NCBIfam" id="TIGR00231">
    <property type="entry name" value="small_GTP"/>
    <property type="match status" value="1"/>
</dbReference>
<dbReference type="PROSITE" id="PS51711">
    <property type="entry name" value="G_FEOB"/>
    <property type="match status" value="1"/>
</dbReference>
<dbReference type="InterPro" id="IPR027417">
    <property type="entry name" value="P-loop_NTPase"/>
</dbReference>
<proteinExistence type="predicted"/>
<comment type="caution">
    <text evidence="2">The sequence shown here is derived from an EMBL/GenBank/DDBJ whole genome shotgun (WGS) entry which is preliminary data.</text>
</comment>
<dbReference type="EMBL" id="BARW01018598">
    <property type="protein sequence ID" value="GAJ00656.1"/>
    <property type="molecule type" value="Genomic_DNA"/>
</dbReference>
<feature type="domain" description="FeoB-type G" evidence="1">
    <location>
        <begin position="5"/>
        <end position="167"/>
    </location>
</feature>
<feature type="non-terminal residue" evidence="2">
    <location>
        <position position="226"/>
    </location>
</feature>
<dbReference type="Gene3D" id="3.40.50.300">
    <property type="entry name" value="P-loop containing nucleotide triphosphate hydrolases"/>
    <property type="match status" value="1"/>
</dbReference>
<dbReference type="Pfam" id="PF02421">
    <property type="entry name" value="FeoB_N"/>
    <property type="match status" value="1"/>
</dbReference>
<evidence type="ECO:0000259" key="1">
    <source>
        <dbReference type="PROSITE" id="PS51711"/>
    </source>
</evidence>
<reference evidence="2" key="1">
    <citation type="journal article" date="2014" name="Front. Microbiol.">
        <title>High frequency of phylogenetically diverse reductive dehalogenase-homologous genes in deep subseafloor sedimentary metagenomes.</title>
        <authorList>
            <person name="Kawai M."/>
            <person name="Futagami T."/>
            <person name="Toyoda A."/>
            <person name="Takaki Y."/>
            <person name="Nishi S."/>
            <person name="Hori S."/>
            <person name="Arai W."/>
            <person name="Tsubouchi T."/>
            <person name="Morono Y."/>
            <person name="Uchiyama I."/>
            <person name="Ito T."/>
            <person name="Fujiyama A."/>
            <person name="Inagaki F."/>
            <person name="Takami H."/>
        </authorList>
    </citation>
    <scope>NUCLEOTIDE SEQUENCE</scope>
    <source>
        <strain evidence="2">Expedition CK06-06</strain>
    </source>
</reference>
<sequence>MGENAAVIALAGNPNCGKTSLFNFITGSRQRVSNYPGVTVEKKEGTVRVNDAVVTFLDLPGTYSLSPYSPEEHIAMREIISDKVSGIIIVVDTTRLIRNLYLVSQILETGKQAVVALNMFDEFEASGSALDIEHLSEILGVPCVKTVGNRGKGITELMSTALKAVRIEVTSTGKPPHYSHEMEHAIDAVTKIILGKIPYNERWAAVNLLHFGNAFPDKTLHLSINE</sequence>
<dbReference type="AlphaFoldDB" id="X1UL97"/>
<dbReference type="GO" id="GO:0015093">
    <property type="term" value="F:ferrous iron transmembrane transporter activity"/>
    <property type="evidence" value="ECO:0007669"/>
    <property type="project" value="TreeGrafter"/>
</dbReference>
<evidence type="ECO:0000313" key="2">
    <source>
        <dbReference type="EMBL" id="GAJ00656.1"/>
    </source>
</evidence>
<gene>
    <name evidence="2" type="ORF">S12H4_31810</name>
</gene>
<dbReference type="GO" id="GO:0005886">
    <property type="term" value="C:plasma membrane"/>
    <property type="evidence" value="ECO:0007669"/>
    <property type="project" value="TreeGrafter"/>
</dbReference>
<dbReference type="InterPro" id="IPR050860">
    <property type="entry name" value="FeoB_GTPase"/>
</dbReference>
<dbReference type="SUPFAM" id="SSF52540">
    <property type="entry name" value="P-loop containing nucleoside triphosphate hydrolases"/>
    <property type="match status" value="1"/>
</dbReference>
<dbReference type="InterPro" id="IPR030389">
    <property type="entry name" value="G_FEOB_dom"/>
</dbReference>
<dbReference type="PRINTS" id="PR00326">
    <property type="entry name" value="GTP1OBG"/>
</dbReference>
<name>X1UL97_9ZZZZ</name>
<dbReference type="CDD" id="cd01879">
    <property type="entry name" value="FeoB"/>
    <property type="match status" value="1"/>
</dbReference>
<dbReference type="GO" id="GO:0005525">
    <property type="term" value="F:GTP binding"/>
    <property type="evidence" value="ECO:0007669"/>
    <property type="project" value="InterPro"/>
</dbReference>
<dbReference type="InterPro" id="IPR005225">
    <property type="entry name" value="Small_GTP-bd"/>
</dbReference>
<dbReference type="InterPro" id="IPR006073">
    <property type="entry name" value="GTP-bd"/>
</dbReference>
<dbReference type="PANTHER" id="PTHR43185:SF1">
    <property type="entry name" value="FE(2+) TRANSPORTER FEOB"/>
    <property type="match status" value="1"/>
</dbReference>
<protein>
    <recommendedName>
        <fullName evidence="1">FeoB-type G domain-containing protein</fullName>
    </recommendedName>
</protein>
<dbReference type="PANTHER" id="PTHR43185">
    <property type="entry name" value="FERROUS IRON TRANSPORT PROTEIN B"/>
    <property type="match status" value="1"/>
</dbReference>
<accession>X1UL97</accession>